<keyword evidence="9" id="KW-1185">Reference proteome</keyword>
<dbReference type="InterPro" id="IPR000719">
    <property type="entry name" value="Prot_kinase_dom"/>
</dbReference>
<dbReference type="Pfam" id="PF00069">
    <property type="entry name" value="Pkinase"/>
    <property type="match status" value="1"/>
</dbReference>
<keyword evidence="3" id="KW-0808">Transferase</keyword>
<dbReference type="EC" id="2.7.11.1" evidence="1"/>
<evidence type="ECO:0000313" key="8">
    <source>
        <dbReference type="EMBL" id="MBP2478926.1"/>
    </source>
</evidence>
<dbReference type="InterPro" id="IPR011009">
    <property type="entry name" value="Kinase-like_dom_sf"/>
</dbReference>
<dbReference type="Gene3D" id="3.30.200.20">
    <property type="entry name" value="Phosphorylase Kinase, domain 1"/>
    <property type="match status" value="1"/>
</dbReference>
<protein>
    <recommendedName>
        <fullName evidence="1">non-specific serine/threonine protein kinase</fullName>
        <ecNumber evidence="1">2.7.11.1</ecNumber>
    </recommendedName>
</protein>
<evidence type="ECO:0000256" key="3">
    <source>
        <dbReference type="ARBA" id="ARBA00022679"/>
    </source>
</evidence>
<dbReference type="PROSITE" id="PS50011">
    <property type="entry name" value="PROTEIN_KINASE_DOM"/>
    <property type="match status" value="1"/>
</dbReference>
<dbReference type="CDD" id="cd14014">
    <property type="entry name" value="STKc_PknB_like"/>
    <property type="match status" value="1"/>
</dbReference>
<evidence type="ECO:0000256" key="2">
    <source>
        <dbReference type="ARBA" id="ARBA00022527"/>
    </source>
</evidence>
<keyword evidence="4" id="KW-0547">Nucleotide-binding</keyword>
<keyword evidence="6" id="KW-0067">ATP-binding</keyword>
<dbReference type="PANTHER" id="PTHR43289:SF6">
    <property type="entry name" value="SERINE_THREONINE-PROTEIN KINASE NEKL-3"/>
    <property type="match status" value="1"/>
</dbReference>
<proteinExistence type="predicted"/>
<dbReference type="PANTHER" id="PTHR43289">
    <property type="entry name" value="MITOGEN-ACTIVATED PROTEIN KINASE KINASE KINASE 20-RELATED"/>
    <property type="match status" value="1"/>
</dbReference>
<dbReference type="SMART" id="SM00220">
    <property type="entry name" value="S_TKc"/>
    <property type="match status" value="1"/>
</dbReference>
<name>A0ABS5AR55_9PSEU</name>
<evidence type="ECO:0000313" key="9">
    <source>
        <dbReference type="Proteomes" id="UP001519363"/>
    </source>
</evidence>
<comment type="caution">
    <text evidence="8">The sequence shown here is derived from an EMBL/GenBank/DDBJ whole genome shotgun (WGS) entry which is preliminary data.</text>
</comment>
<reference evidence="8 9" key="1">
    <citation type="submission" date="2021-03" db="EMBL/GenBank/DDBJ databases">
        <title>Sequencing the genomes of 1000 actinobacteria strains.</title>
        <authorList>
            <person name="Klenk H.-P."/>
        </authorList>
    </citation>
    <scope>NUCLEOTIDE SEQUENCE [LARGE SCALE GENOMIC DNA]</scope>
    <source>
        <strain evidence="8 9">DSM 44580</strain>
    </source>
</reference>
<evidence type="ECO:0000256" key="5">
    <source>
        <dbReference type="ARBA" id="ARBA00022777"/>
    </source>
</evidence>
<keyword evidence="5" id="KW-0418">Kinase</keyword>
<evidence type="ECO:0000256" key="1">
    <source>
        <dbReference type="ARBA" id="ARBA00012513"/>
    </source>
</evidence>
<evidence type="ECO:0000259" key="7">
    <source>
        <dbReference type="PROSITE" id="PS50011"/>
    </source>
</evidence>
<dbReference type="PROSITE" id="PS00108">
    <property type="entry name" value="PROTEIN_KINASE_ST"/>
    <property type="match status" value="1"/>
</dbReference>
<evidence type="ECO:0000256" key="4">
    <source>
        <dbReference type="ARBA" id="ARBA00022741"/>
    </source>
</evidence>
<dbReference type="Gene3D" id="1.10.510.10">
    <property type="entry name" value="Transferase(Phosphotransferase) domain 1"/>
    <property type="match status" value="1"/>
</dbReference>
<dbReference type="SUPFAM" id="SSF56112">
    <property type="entry name" value="Protein kinase-like (PK-like)"/>
    <property type="match status" value="1"/>
</dbReference>
<sequence>MWLAHDRELDLPVAVKVLAENWAAVPEVRERFRQEVRLLRGLSHPHLVAVHELATLPDGRPYFVMAHADGGTLADQPALPLPRVLDLVDQVCAGVGALHRAGIVHRDLKPANVLLRGDSGEAVVADLGLAKSLAEASGFTVAVGSPGYTAPEQRALGASITPATDVYALGALTLRLLTGHDPGGPVTGVPRPVLAVLRRAMATDPAARHPGAAAFAAALRATQRPRRLRPRSVLVPAALSLLLAATTAAASPVTEATLTAGALRVTVPLAWAGQTRTGPSALEVAPDLAAFHAGSAVGLFAAHRPRPEAEAWFTGRQHAECGAAAASESRLGRWQARVRRWPCPRTLDEAVLLDGEHAVVVQVRDAGTPAALDRLLAGIR</sequence>
<organism evidence="8 9">
    <name type="scientific">Crossiella equi</name>
    <dbReference type="NCBI Taxonomy" id="130796"/>
    <lineage>
        <taxon>Bacteria</taxon>
        <taxon>Bacillati</taxon>
        <taxon>Actinomycetota</taxon>
        <taxon>Actinomycetes</taxon>
        <taxon>Pseudonocardiales</taxon>
        <taxon>Pseudonocardiaceae</taxon>
        <taxon>Crossiella</taxon>
    </lineage>
</organism>
<keyword evidence="2" id="KW-0723">Serine/threonine-protein kinase</keyword>
<dbReference type="EMBL" id="JAGIOO010000001">
    <property type="protein sequence ID" value="MBP2478926.1"/>
    <property type="molecule type" value="Genomic_DNA"/>
</dbReference>
<dbReference type="Proteomes" id="UP001519363">
    <property type="component" value="Unassembled WGS sequence"/>
</dbReference>
<dbReference type="InterPro" id="IPR008271">
    <property type="entry name" value="Ser/Thr_kinase_AS"/>
</dbReference>
<gene>
    <name evidence="8" type="ORF">JOF53_007798</name>
</gene>
<feature type="domain" description="Protein kinase" evidence="7">
    <location>
        <begin position="1"/>
        <end position="242"/>
    </location>
</feature>
<accession>A0ABS5AR55</accession>
<evidence type="ECO:0000256" key="6">
    <source>
        <dbReference type="ARBA" id="ARBA00022840"/>
    </source>
</evidence>